<accession>A0ABX5KTD1</accession>
<dbReference type="EMBL" id="QEOB01000003">
    <property type="protein sequence ID" value="PVX85878.1"/>
    <property type="molecule type" value="Genomic_DNA"/>
</dbReference>
<keyword evidence="2" id="KW-1185">Reference proteome</keyword>
<reference evidence="1 2" key="1">
    <citation type="submission" date="2018-05" db="EMBL/GenBank/DDBJ databases">
        <title>Genomic Encyclopedia of Type Strains, Phase IV (KMG-V): Genome sequencing to study the core and pangenomes of soil and plant-associated prokaryotes.</title>
        <authorList>
            <person name="Whitman W."/>
        </authorList>
    </citation>
    <scope>NUCLEOTIDE SEQUENCE [LARGE SCALE GENOMIC DNA]</scope>
    <source>
        <strain evidence="1 2">SCZa-39</strain>
    </source>
</reference>
<proteinExistence type="predicted"/>
<organism evidence="1 2">
    <name type="scientific">Paraburkholderia unamae</name>
    <dbReference type="NCBI Taxonomy" id="219649"/>
    <lineage>
        <taxon>Bacteria</taxon>
        <taxon>Pseudomonadati</taxon>
        <taxon>Pseudomonadota</taxon>
        <taxon>Betaproteobacteria</taxon>
        <taxon>Burkholderiales</taxon>
        <taxon>Burkholderiaceae</taxon>
        <taxon>Paraburkholderia</taxon>
    </lineage>
</organism>
<comment type="caution">
    <text evidence="1">The sequence shown here is derived from an EMBL/GenBank/DDBJ whole genome shotgun (WGS) entry which is preliminary data.</text>
</comment>
<evidence type="ECO:0000313" key="1">
    <source>
        <dbReference type="EMBL" id="PVX85878.1"/>
    </source>
</evidence>
<gene>
    <name evidence="1" type="ORF">C7402_103456</name>
</gene>
<evidence type="ECO:0000313" key="2">
    <source>
        <dbReference type="Proteomes" id="UP000245712"/>
    </source>
</evidence>
<dbReference type="Proteomes" id="UP000245712">
    <property type="component" value="Unassembled WGS sequence"/>
</dbReference>
<dbReference type="RefSeq" id="WP_116610366.1">
    <property type="nucleotide sequence ID" value="NZ_QEOB01000003.1"/>
</dbReference>
<protein>
    <submittedName>
        <fullName evidence="1">Uncharacterized protein</fullName>
    </submittedName>
</protein>
<sequence>MQQQERVLTASNISQITQEFLDTLAELGDSIHGLRGIPLLTALKREKLVRGPYPGVSLFEAANRIMSDLVILRGVAGLIEAGTFGIERYLVEFGNEDRNGFDLNGVDHDGRTLVDEAFNVAPSFFGPKKQKAVSKLRSNGSAATYRLLLVNDDAVAPGYTPRLEVGLHYVFVNIESGRIRIHNAHNAPS</sequence>
<name>A0ABX5KTD1_9BURK</name>